<dbReference type="Proteomes" id="UP000606172">
    <property type="component" value="Unassembled WGS sequence"/>
</dbReference>
<reference evidence="13" key="1">
    <citation type="submission" date="2021-01" db="EMBL/GenBank/DDBJ databases">
        <title>Whole genome shotgun sequence of Sinosporangium siamense NBRC 109515.</title>
        <authorList>
            <person name="Komaki H."/>
            <person name="Tamura T."/>
        </authorList>
    </citation>
    <scope>NUCLEOTIDE SEQUENCE</scope>
    <source>
        <strain evidence="13">NBRC 109515</strain>
    </source>
</reference>
<dbReference type="GO" id="GO:0004252">
    <property type="term" value="F:serine-type endopeptidase activity"/>
    <property type="evidence" value="ECO:0007669"/>
    <property type="project" value="InterPro"/>
</dbReference>
<feature type="domain" description="Malectin" evidence="11">
    <location>
        <begin position="1045"/>
        <end position="1190"/>
    </location>
</feature>
<dbReference type="InterPro" id="IPR008979">
    <property type="entry name" value="Galactose-bd-like_sf"/>
</dbReference>
<dbReference type="InterPro" id="IPR050131">
    <property type="entry name" value="Peptidase_S8_subtilisin-like"/>
</dbReference>
<evidence type="ECO:0000256" key="3">
    <source>
        <dbReference type="ARBA" id="ARBA00012595"/>
    </source>
</evidence>
<accession>A0A919V7C6</accession>
<keyword evidence="14" id="KW-1185">Reference proteome</keyword>
<dbReference type="Pfam" id="PF13620">
    <property type="entry name" value="CarboxypepD_reg"/>
    <property type="match status" value="2"/>
</dbReference>
<dbReference type="InterPro" id="IPR013784">
    <property type="entry name" value="Carb-bd-like_fold"/>
</dbReference>
<dbReference type="PROSITE" id="PS51892">
    <property type="entry name" value="SUBTILASE"/>
    <property type="match status" value="1"/>
</dbReference>
<organism evidence="13 14">
    <name type="scientific">Sinosporangium siamense</name>
    <dbReference type="NCBI Taxonomy" id="1367973"/>
    <lineage>
        <taxon>Bacteria</taxon>
        <taxon>Bacillati</taxon>
        <taxon>Actinomycetota</taxon>
        <taxon>Actinomycetes</taxon>
        <taxon>Streptosporangiales</taxon>
        <taxon>Streptosporangiaceae</taxon>
        <taxon>Sinosporangium</taxon>
    </lineage>
</organism>
<dbReference type="Pfam" id="PF19190">
    <property type="entry name" value="BACON_2"/>
    <property type="match status" value="1"/>
</dbReference>
<keyword evidence="4" id="KW-0645">Protease</keyword>
<dbReference type="InterPro" id="IPR036852">
    <property type="entry name" value="Peptidase_S8/S53_dom_sf"/>
</dbReference>
<dbReference type="InterPro" id="IPR008969">
    <property type="entry name" value="CarboxyPept-like_regulatory"/>
</dbReference>
<dbReference type="Gene3D" id="3.40.50.200">
    <property type="entry name" value="Peptidase S8/S53 domain"/>
    <property type="match status" value="1"/>
</dbReference>
<dbReference type="InterPro" id="IPR021720">
    <property type="entry name" value="Malectin_dom"/>
</dbReference>
<dbReference type="PANTHER" id="PTHR43806">
    <property type="entry name" value="PEPTIDASE S8"/>
    <property type="match status" value="1"/>
</dbReference>
<evidence type="ECO:0000256" key="4">
    <source>
        <dbReference type="ARBA" id="ARBA00022670"/>
    </source>
</evidence>
<dbReference type="EMBL" id="BOOW01000032">
    <property type="protein sequence ID" value="GII94980.1"/>
    <property type="molecule type" value="Genomic_DNA"/>
</dbReference>
<dbReference type="GO" id="GO:0004556">
    <property type="term" value="F:alpha-amylase activity"/>
    <property type="evidence" value="ECO:0007669"/>
    <property type="project" value="UniProtKB-EC"/>
</dbReference>
<dbReference type="Gene3D" id="2.60.40.10">
    <property type="entry name" value="Immunoglobulins"/>
    <property type="match status" value="1"/>
</dbReference>
<evidence type="ECO:0000313" key="14">
    <source>
        <dbReference type="Proteomes" id="UP000606172"/>
    </source>
</evidence>
<keyword evidence="6" id="KW-0720">Serine protease</keyword>
<dbReference type="Gene3D" id="2.60.120.430">
    <property type="entry name" value="Galactose-binding lectin"/>
    <property type="match status" value="1"/>
</dbReference>
<gene>
    <name evidence="13" type="ORF">Ssi02_52110</name>
</gene>
<feature type="chain" id="PRO_5038033946" description="alpha-amylase" evidence="9">
    <location>
        <begin position="31"/>
        <end position="1203"/>
    </location>
</feature>
<proteinExistence type="inferred from homology"/>
<evidence type="ECO:0000259" key="11">
    <source>
        <dbReference type="Pfam" id="PF11721"/>
    </source>
</evidence>
<dbReference type="InterPro" id="IPR013783">
    <property type="entry name" value="Ig-like_fold"/>
</dbReference>
<evidence type="ECO:0000256" key="1">
    <source>
        <dbReference type="ARBA" id="ARBA00000548"/>
    </source>
</evidence>
<evidence type="ECO:0000256" key="6">
    <source>
        <dbReference type="ARBA" id="ARBA00022825"/>
    </source>
</evidence>
<comment type="catalytic activity">
    <reaction evidence="1">
        <text>Endohydrolysis of (1-&gt;4)-alpha-D-glucosidic linkages in polysaccharides containing three or more (1-&gt;4)-alpha-linked D-glucose units.</text>
        <dbReference type="EC" id="3.2.1.1"/>
    </reaction>
</comment>
<comment type="similarity">
    <text evidence="2 8">Belongs to the peptidase S8 family.</text>
</comment>
<evidence type="ECO:0000256" key="8">
    <source>
        <dbReference type="PROSITE-ProRule" id="PRU01240"/>
    </source>
</evidence>
<evidence type="ECO:0000256" key="5">
    <source>
        <dbReference type="ARBA" id="ARBA00022801"/>
    </source>
</evidence>
<evidence type="ECO:0000256" key="7">
    <source>
        <dbReference type="ARBA" id="ARBA00030238"/>
    </source>
</evidence>
<dbReference type="InterPro" id="IPR000209">
    <property type="entry name" value="Peptidase_S8/S53_dom"/>
</dbReference>
<dbReference type="PANTHER" id="PTHR43806:SF11">
    <property type="entry name" value="CEREVISIN-RELATED"/>
    <property type="match status" value="1"/>
</dbReference>
<dbReference type="Gene3D" id="2.60.40.1120">
    <property type="entry name" value="Carboxypeptidase-like, regulatory domain"/>
    <property type="match status" value="3"/>
</dbReference>
<feature type="domain" description="Peptidase S8/S53" evidence="10">
    <location>
        <begin position="184"/>
        <end position="483"/>
    </location>
</feature>
<name>A0A919V7C6_9ACTN</name>
<evidence type="ECO:0000256" key="2">
    <source>
        <dbReference type="ARBA" id="ARBA00011073"/>
    </source>
</evidence>
<dbReference type="InterPro" id="IPR024361">
    <property type="entry name" value="BACON"/>
</dbReference>
<evidence type="ECO:0000256" key="9">
    <source>
        <dbReference type="SAM" id="SignalP"/>
    </source>
</evidence>
<evidence type="ECO:0000313" key="13">
    <source>
        <dbReference type="EMBL" id="GII94980.1"/>
    </source>
</evidence>
<dbReference type="GO" id="GO:0030246">
    <property type="term" value="F:carbohydrate binding"/>
    <property type="evidence" value="ECO:0007669"/>
    <property type="project" value="InterPro"/>
</dbReference>
<sequence length="1203" mass="124373">MPHTPRRWRTILTGSAVAFTILLPPGTANAVPPPGPQKIDQALLADLSKGGKTRFLVRMKGGADLGAARNTATKAGKGARVYQAKTAAAASSQAKLRSLLSGRKADFTPLWIVNAVRVAGDAGLAGEIAKLPEVERIEPDSVLEKPRGRTAGRPATTQAQVNGVEWNIDRIGAPQVWSEFGTRGEGVVVGSISSLVQFDHPAVAAQYRGKKADGSVDHNYNRVDFGECGNTNSPVPSRCTNVTSLGTPHMGVMVGGTATDQIGVAPGAKWINAAGCEGTYCYTSTLLEAGQWMLAPTDLQGRNPRPDLAPDIVSNSWGLPAGHRPGGGPGYNRFYKEIVDAWVAAGIFPALDIGLNSRDYECGSSYSPGQYTGGYAAGAFGPDNVVPPAVGRGPGEDGAAKPDIAAPGVGVRSAQLGGGYRTWADTSLAAAHVAGTVALMWSAAPSLYRDIPATRALLDRTAIDAEDTSCGGTAAKNNVYGEGRLSAYAAVRDAPRSAVGALGGTVASGGAKVAEALVTVGNRTTVTAADGTYRFPRLAVGTHRVIVKKAGYAEAGAGVTVTAGATVTHDVELPPAAARTVSGVVGLEGVPQAGATVHLADTPVSAVTDAAGAYRLSVADGEHRLKVTVPGATCAGSATVPITVAGDLTKDIALPRRTDDFGYVCVSGTEPYVAGTERQAGAPNAAPVVTLPFEFPFYTGSYRKATLSSSGFLIFGEQPAFYSVGGNDRIPTKLISYPAIYPFWDDLVVDGQGGIYTARVGTAPERSYIVEWRNVAIRADLTKRISFSLILGENGSIGFRYRGTAGGLAGGGSATVGMEGMSTIHSNGFKAGDNKSFLYSYNKPVLADGRSLTFTSAGHGLIGGTVSNANDGRPLAGATVKIGDTVTVTTSEDGAYAAYAPPGEQQVTVSMEQYGTVTRRATVAVGERTPLHVPLVTGRVSADRSSVEVVVPGGQTRAGTFTLSNLGTAASAFTVEHDRTLGWLSVSPASGELAPGASATITVTGSAAGLQPGSFRTGELVVTSASARNPKIRIPVTAVVPGQRIAVDAGGTREVTDALGDRWSADRAYTPGGYGYMGAQSGTHTATGTIRGTGEQELFKTARESLLEYRFDNLPNGIYTVELGFAETRDRRPGERIFSVTAEGELAVPILDLAQDVGAGTATTRTYTVKVADGQLNVRFAAQRGGPVVNAVRVTERPDKTTP</sequence>
<dbReference type="SUPFAM" id="SSF49452">
    <property type="entry name" value="Starch-binding domain-like"/>
    <property type="match status" value="1"/>
</dbReference>
<dbReference type="Pfam" id="PF00082">
    <property type="entry name" value="Peptidase_S8"/>
    <property type="match status" value="1"/>
</dbReference>
<feature type="signal peptide" evidence="9">
    <location>
        <begin position="1"/>
        <end position="30"/>
    </location>
</feature>
<comment type="caution">
    <text evidence="8">Lacks conserved residue(s) required for the propagation of feature annotation.</text>
</comment>
<evidence type="ECO:0000259" key="12">
    <source>
        <dbReference type="Pfam" id="PF19190"/>
    </source>
</evidence>
<dbReference type="SUPFAM" id="SSF52743">
    <property type="entry name" value="Subtilisin-like"/>
    <property type="match status" value="1"/>
</dbReference>
<protein>
    <recommendedName>
        <fullName evidence="3">alpha-amylase</fullName>
        <ecNumber evidence="3">3.2.1.1</ecNumber>
    </recommendedName>
    <alternativeName>
        <fullName evidence="7">1,4-alpha-D-glucan glucanohydrolase</fullName>
    </alternativeName>
</protein>
<evidence type="ECO:0000259" key="10">
    <source>
        <dbReference type="Pfam" id="PF00082"/>
    </source>
</evidence>
<keyword evidence="5" id="KW-0378">Hydrolase</keyword>
<dbReference type="GO" id="GO:0005975">
    <property type="term" value="P:carbohydrate metabolic process"/>
    <property type="evidence" value="ECO:0007669"/>
    <property type="project" value="UniProtKB-ARBA"/>
</dbReference>
<feature type="domain" description="BACON" evidence="12">
    <location>
        <begin position="955"/>
        <end position="1015"/>
    </location>
</feature>
<dbReference type="GO" id="GO:0006508">
    <property type="term" value="P:proteolysis"/>
    <property type="evidence" value="ECO:0007669"/>
    <property type="project" value="UniProtKB-KW"/>
</dbReference>
<dbReference type="EC" id="3.2.1.1" evidence="3"/>
<dbReference type="SUPFAM" id="SSF49785">
    <property type="entry name" value="Galactose-binding domain-like"/>
    <property type="match status" value="1"/>
</dbReference>
<dbReference type="Pfam" id="PF11721">
    <property type="entry name" value="Malectin"/>
    <property type="match status" value="1"/>
</dbReference>
<dbReference type="AlphaFoldDB" id="A0A919V7C6"/>
<dbReference type="RefSeq" id="WP_204029990.1">
    <property type="nucleotide sequence ID" value="NZ_BOOW01000032.1"/>
</dbReference>
<dbReference type="SUPFAM" id="SSF49464">
    <property type="entry name" value="Carboxypeptidase regulatory domain-like"/>
    <property type="match status" value="2"/>
</dbReference>
<keyword evidence="9" id="KW-0732">Signal</keyword>
<comment type="caution">
    <text evidence="13">The sequence shown here is derived from an EMBL/GenBank/DDBJ whole genome shotgun (WGS) entry which is preliminary data.</text>
</comment>